<sequence>MNCRHLIWWLASPSSSPEETWVLIPSGGDKRSSNRVLPYLQRRVVLPIDKVATGSLRQ</sequence>
<gene>
    <name evidence="1" type="ORF">Lalb_Chr19g0138551</name>
</gene>
<comment type="caution">
    <text evidence="1">The sequence shown here is derived from an EMBL/GenBank/DDBJ whole genome shotgun (WGS) entry which is preliminary data.</text>
</comment>
<name>A0A6A4NMI5_LUPAL</name>
<dbReference type="Proteomes" id="UP000447434">
    <property type="component" value="Chromosome 19"/>
</dbReference>
<proteinExistence type="predicted"/>
<keyword evidence="2" id="KW-1185">Reference proteome</keyword>
<evidence type="ECO:0000313" key="2">
    <source>
        <dbReference type="Proteomes" id="UP000447434"/>
    </source>
</evidence>
<reference evidence="2" key="1">
    <citation type="journal article" date="2020" name="Nat. Commun.">
        <title>Genome sequence of the cluster root forming white lupin.</title>
        <authorList>
            <person name="Hufnagel B."/>
            <person name="Marques A."/>
            <person name="Soriano A."/>
            <person name="Marques L."/>
            <person name="Divol F."/>
            <person name="Doumas P."/>
            <person name="Sallet E."/>
            <person name="Mancinotti D."/>
            <person name="Carrere S."/>
            <person name="Marande W."/>
            <person name="Arribat S."/>
            <person name="Keller J."/>
            <person name="Huneau C."/>
            <person name="Blein T."/>
            <person name="Aime D."/>
            <person name="Laguerre M."/>
            <person name="Taylor J."/>
            <person name="Schubert V."/>
            <person name="Nelson M."/>
            <person name="Geu-Flores F."/>
            <person name="Crespi M."/>
            <person name="Gallardo-Guerrero K."/>
            <person name="Delaux P.-M."/>
            <person name="Salse J."/>
            <person name="Berges H."/>
            <person name="Guyot R."/>
            <person name="Gouzy J."/>
            <person name="Peret B."/>
        </authorList>
    </citation>
    <scope>NUCLEOTIDE SEQUENCE [LARGE SCALE GENOMIC DNA]</scope>
    <source>
        <strain evidence="2">cv. Amiga</strain>
    </source>
</reference>
<organism evidence="1 2">
    <name type="scientific">Lupinus albus</name>
    <name type="common">White lupine</name>
    <name type="synonym">Lupinus termis</name>
    <dbReference type="NCBI Taxonomy" id="3870"/>
    <lineage>
        <taxon>Eukaryota</taxon>
        <taxon>Viridiplantae</taxon>
        <taxon>Streptophyta</taxon>
        <taxon>Embryophyta</taxon>
        <taxon>Tracheophyta</taxon>
        <taxon>Spermatophyta</taxon>
        <taxon>Magnoliopsida</taxon>
        <taxon>eudicotyledons</taxon>
        <taxon>Gunneridae</taxon>
        <taxon>Pentapetalae</taxon>
        <taxon>rosids</taxon>
        <taxon>fabids</taxon>
        <taxon>Fabales</taxon>
        <taxon>Fabaceae</taxon>
        <taxon>Papilionoideae</taxon>
        <taxon>50 kb inversion clade</taxon>
        <taxon>genistoids sensu lato</taxon>
        <taxon>core genistoids</taxon>
        <taxon>Genisteae</taxon>
        <taxon>Lupinus</taxon>
    </lineage>
</organism>
<dbReference type="EMBL" id="WOCE01000019">
    <property type="protein sequence ID" value="KAE9593323.1"/>
    <property type="molecule type" value="Genomic_DNA"/>
</dbReference>
<evidence type="ECO:0000313" key="1">
    <source>
        <dbReference type="EMBL" id="KAE9593323.1"/>
    </source>
</evidence>
<dbReference type="AlphaFoldDB" id="A0A6A4NMI5"/>
<accession>A0A6A4NMI5</accession>
<protein>
    <submittedName>
        <fullName evidence="1">Uncharacterized protein</fullName>
    </submittedName>
</protein>